<dbReference type="InterPro" id="IPR012337">
    <property type="entry name" value="RNaseH-like_sf"/>
</dbReference>
<dbReference type="GO" id="GO:0005634">
    <property type="term" value="C:nucleus"/>
    <property type="evidence" value="ECO:0000318"/>
    <property type="project" value="GO_Central"/>
</dbReference>
<protein>
    <submittedName>
        <fullName evidence="5">Os01g0660500 protein</fullName>
    </submittedName>
</protein>
<dbReference type="FunFam" id="3.30.420.10:FF:000054">
    <property type="entry name" value="Werner Syndrome-like exonuclease"/>
    <property type="match status" value="1"/>
</dbReference>
<reference evidence="5 6" key="2">
    <citation type="journal article" date="2013" name="Plant Cell Physiol.">
        <title>Rice Annotation Project Database (RAP-DB): an integrative and interactive database for rice genomics.</title>
        <authorList>
            <person name="Sakai H."/>
            <person name="Lee S.S."/>
            <person name="Tanaka T."/>
            <person name="Numa H."/>
            <person name="Kim J."/>
            <person name="Kawahara Y."/>
            <person name="Wakimoto H."/>
            <person name="Yang C.C."/>
            <person name="Iwamoto M."/>
            <person name="Abe T."/>
            <person name="Yamada Y."/>
            <person name="Muto A."/>
            <person name="Inokuchi H."/>
            <person name="Ikemura T."/>
            <person name="Matsumoto T."/>
            <person name="Sasaki T."/>
            <person name="Itoh T."/>
        </authorList>
    </citation>
    <scope>NUCLEOTIDE SEQUENCE [LARGE SCALE GENOMIC DNA]</scope>
    <source>
        <strain evidence="6">cv. Nipponbare</strain>
    </source>
</reference>
<dbReference type="EMBL" id="AP014957">
    <property type="protein sequence ID" value="BAS73531.1"/>
    <property type="molecule type" value="Genomic_DNA"/>
</dbReference>
<sequence length="391" mass="41510">MQKTRRRRSMASKFVVGSSHGPQIRSPHSLDRAKMGGGSGVGDEEAEAEAAAAAEVTGRGGARGDVGGGGGGAGEAAAAVRTGGERRRRCGRVGGVEIPGGVGSQLAANSEVNDSVVPANSEVRLRFQVACLSGSVSTGMPALKGHSRGLLFSPQIPNLSSPKLSPTPMAGRYYTPQTHPPPPPENTLDVFMDGDTIPIHTTITSSHSLAAQFINEIARERPQGGLIVGIDTEWRTDHLPNGKTCYKVAVLQLCVGRRCLLFQIYQAGNMVPHELAEFLADPSVRFVGVAVNNDMQRLANDCNLRVACAVDLRYAAAAVLGQPELARAGLKRLALTVMGAHMEKEKNITKSRWGEPTLTWEQVNYACIDAYVSYEIGRRLLSGEPILAAPL</sequence>
<dbReference type="Gene3D" id="3.30.420.10">
    <property type="entry name" value="Ribonuclease H-like superfamily/Ribonuclease H"/>
    <property type="match status" value="1"/>
</dbReference>
<dbReference type="Gramene" id="Os01t0660500-00">
    <property type="protein sequence ID" value="Os01t0660500-00"/>
    <property type="gene ID" value="Os01g0660500"/>
</dbReference>
<dbReference type="Proteomes" id="UP000059680">
    <property type="component" value="Chromosome 1"/>
</dbReference>
<feature type="domain" description="3'-5' exonuclease" evidence="4">
    <location>
        <begin position="208"/>
        <end position="380"/>
    </location>
</feature>
<dbReference type="SMR" id="A0A0P0V657"/>
<dbReference type="InterPro" id="IPR036397">
    <property type="entry name" value="RNaseH_sf"/>
</dbReference>
<dbReference type="InterPro" id="IPR002562">
    <property type="entry name" value="3'-5'_exonuclease_dom"/>
</dbReference>
<dbReference type="GO" id="GO:0003676">
    <property type="term" value="F:nucleic acid binding"/>
    <property type="evidence" value="ECO:0007669"/>
    <property type="project" value="InterPro"/>
</dbReference>
<dbReference type="STRING" id="39947.A0A0P0V657"/>
<dbReference type="InParanoid" id="A0A0P0V657"/>
<keyword evidence="2" id="KW-0378">Hydrolase</keyword>
<dbReference type="GO" id="GO:0008408">
    <property type="term" value="F:3'-5' exonuclease activity"/>
    <property type="evidence" value="ECO:0000318"/>
    <property type="project" value="GO_Central"/>
</dbReference>
<dbReference type="AlphaFoldDB" id="A0A0P0V657"/>
<dbReference type="PANTHER" id="PTHR13620:SF123">
    <property type="entry name" value="OS11G0222320 PROTEIN"/>
    <property type="match status" value="1"/>
</dbReference>
<dbReference type="SUPFAM" id="SSF53098">
    <property type="entry name" value="Ribonuclease H-like"/>
    <property type="match status" value="1"/>
</dbReference>
<dbReference type="GO" id="GO:0006139">
    <property type="term" value="P:nucleobase-containing compound metabolic process"/>
    <property type="evidence" value="ECO:0007669"/>
    <property type="project" value="InterPro"/>
</dbReference>
<name>A0A0P0V657_ORYSJ</name>
<dbReference type="InterPro" id="IPR051132">
    <property type="entry name" value="3-5_Exonuclease_domain"/>
</dbReference>
<dbReference type="CDD" id="cd06141">
    <property type="entry name" value="WRN_exo"/>
    <property type="match status" value="1"/>
</dbReference>
<evidence type="ECO:0000313" key="5">
    <source>
        <dbReference type="EMBL" id="BAS73531.1"/>
    </source>
</evidence>
<evidence type="ECO:0000259" key="4">
    <source>
        <dbReference type="Pfam" id="PF01612"/>
    </source>
</evidence>
<dbReference type="OMA" id="TEWRTDH"/>
<dbReference type="Pfam" id="PF01612">
    <property type="entry name" value="DNA_pol_A_exo1"/>
    <property type="match status" value="1"/>
</dbReference>
<dbReference type="PANTHER" id="PTHR13620">
    <property type="entry name" value="3-5 EXONUCLEASE"/>
    <property type="match status" value="1"/>
</dbReference>
<evidence type="ECO:0000256" key="1">
    <source>
        <dbReference type="ARBA" id="ARBA00022722"/>
    </source>
</evidence>
<feature type="compositionally biased region" description="Gly residues" evidence="3">
    <location>
        <begin position="58"/>
        <end position="74"/>
    </location>
</feature>
<evidence type="ECO:0000256" key="3">
    <source>
        <dbReference type="SAM" id="MobiDB-lite"/>
    </source>
</evidence>
<feature type="compositionally biased region" description="Basic residues" evidence="3">
    <location>
        <begin position="1"/>
        <end position="10"/>
    </location>
</feature>
<dbReference type="eggNOG" id="KOG4373">
    <property type="taxonomic scope" value="Eukaryota"/>
</dbReference>
<feature type="region of interest" description="Disordered" evidence="3">
    <location>
        <begin position="1"/>
        <end position="86"/>
    </location>
</feature>
<reference evidence="5 6" key="3">
    <citation type="journal article" date="2013" name="Rice">
        <title>Improvement of the Oryza sativa Nipponbare reference genome using next generation sequence and optical map data.</title>
        <authorList>
            <person name="Kawahara Y."/>
            <person name="de la Bastide M."/>
            <person name="Hamilton J.P."/>
            <person name="Kanamori H."/>
            <person name="McCombie W.R."/>
            <person name="Ouyang S."/>
            <person name="Schwartz D.C."/>
            <person name="Tanaka T."/>
            <person name="Wu J."/>
            <person name="Zhou S."/>
            <person name="Childs K.L."/>
            <person name="Davidson R.M."/>
            <person name="Lin H."/>
            <person name="Quesada-Ocampo L."/>
            <person name="Vaillancourt B."/>
            <person name="Sakai H."/>
            <person name="Lee S.S."/>
            <person name="Kim J."/>
            <person name="Numa H."/>
            <person name="Itoh T."/>
            <person name="Buell C.R."/>
            <person name="Matsumoto T."/>
        </authorList>
    </citation>
    <scope>NUCLEOTIDE SEQUENCE [LARGE SCALE GENOMIC DNA]</scope>
    <source>
        <strain evidence="6">cv. Nipponbare</strain>
    </source>
</reference>
<keyword evidence="6" id="KW-1185">Reference proteome</keyword>
<dbReference type="PaxDb" id="39947-A0A0P0V657"/>
<proteinExistence type="predicted"/>
<organism evidence="5 6">
    <name type="scientific">Oryza sativa subsp. japonica</name>
    <name type="common">Rice</name>
    <dbReference type="NCBI Taxonomy" id="39947"/>
    <lineage>
        <taxon>Eukaryota</taxon>
        <taxon>Viridiplantae</taxon>
        <taxon>Streptophyta</taxon>
        <taxon>Embryophyta</taxon>
        <taxon>Tracheophyta</taxon>
        <taxon>Spermatophyta</taxon>
        <taxon>Magnoliopsida</taxon>
        <taxon>Liliopsida</taxon>
        <taxon>Poales</taxon>
        <taxon>Poaceae</taxon>
        <taxon>BOP clade</taxon>
        <taxon>Oryzoideae</taxon>
        <taxon>Oryzeae</taxon>
        <taxon>Oryzinae</taxon>
        <taxon>Oryza</taxon>
        <taxon>Oryza sativa</taxon>
    </lineage>
</organism>
<accession>A0A0P0V657</accession>
<evidence type="ECO:0000256" key="2">
    <source>
        <dbReference type="ARBA" id="ARBA00022801"/>
    </source>
</evidence>
<evidence type="ECO:0000313" key="6">
    <source>
        <dbReference type="Proteomes" id="UP000059680"/>
    </source>
</evidence>
<gene>
    <name evidence="5" type="ordered locus">Os01g0660500</name>
    <name evidence="5" type="ORF">OSNPB_010660500</name>
</gene>
<dbReference type="GO" id="GO:0005737">
    <property type="term" value="C:cytoplasm"/>
    <property type="evidence" value="ECO:0000318"/>
    <property type="project" value="GO_Central"/>
</dbReference>
<reference evidence="6" key="1">
    <citation type="journal article" date="2005" name="Nature">
        <title>The map-based sequence of the rice genome.</title>
        <authorList>
            <consortium name="International rice genome sequencing project (IRGSP)"/>
            <person name="Matsumoto T."/>
            <person name="Wu J."/>
            <person name="Kanamori H."/>
            <person name="Katayose Y."/>
            <person name="Fujisawa M."/>
            <person name="Namiki N."/>
            <person name="Mizuno H."/>
            <person name="Yamamoto K."/>
            <person name="Antonio B.A."/>
            <person name="Baba T."/>
            <person name="Sakata K."/>
            <person name="Nagamura Y."/>
            <person name="Aoki H."/>
            <person name="Arikawa K."/>
            <person name="Arita K."/>
            <person name="Bito T."/>
            <person name="Chiden Y."/>
            <person name="Fujitsuka N."/>
            <person name="Fukunaka R."/>
            <person name="Hamada M."/>
            <person name="Harada C."/>
            <person name="Hayashi A."/>
            <person name="Hijishita S."/>
            <person name="Honda M."/>
            <person name="Hosokawa S."/>
            <person name="Ichikawa Y."/>
            <person name="Idonuma A."/>
            <person name="Iijima M."/>
            <person name="Ikeda M."/>
            <person name="Ikeno M."/>
            <person name="Ito K."/>
            <person name="Ito S."/>
            <person name="Ito T."/>
            <person name="Ito Y."/>
            <person name="Ito Y."/>
            <person name="Iwabuchi A."/>
            <person name="Kamiya K."/>
            <person name="Karasawa W."/>
            <person name="Kurita K."/>
            <person name="Katagiri S."/>
            <person name="Kikuta A."/>
            <person name="Kobayashi H."/>
            <person name="Kobayashi N."/>
            <person name="Machita K."/>
            <person name="Maehara T."/>
            <person name="Masukawa M."/>
            <person name="Mizubayashi T."/>
            <person name="Mukai Y."/>
            <person name="Nagasaki H."/>
            <person name="Nagata Y."/>
            <person name="Naito S."/>
            <person name="Nakashima M."/>
            <person name="Nakama Y."/>
            <person name="Nakamichi Y."/>
            <person name="Nakamura M."/>
            <person name="Meguro A."/>
            <person name="Negishi M."/>
            <person name="Ohta I."/>
            <person name="Ohta T."/>
            <person name="Okamoto M."/>
            <person name="Ono N."/>
            <person name="Saji S."/>
            <person name="Sakaguchi M."/>
            <person name="Sakai K."/>
            <person name="Shibata M."/>
            <person name="Shimokawa T."/>
            <person name="Song J."/>
            <person name="Takazaki Y."/>
            <person name="Terasawa K."/>
            <person name="Tsugane M."/>
            <person name="Tsuji K."/>
            <person name="Ueda S."/>
            <person name="Waki K."/>
            <person name="Yamagata H."/>
            <person name="Yamamoto M."/>
            <person name="Yamamoto S."/>
            <person name="Yamane H."/>
            <person name="Yoshiki S."/>
            <person name="Yoshihara R."/>
            <person name="Yukawa K."/>
            <person name="Zhong H."/>
            <person name="Yano M."/>
            <person name="Yuan Q."/>
            <person name="Ouyang S."/>
            <person name="Liu J."/>
            <person name="Jones K.M."/>
            <person name="Gansberger K."/>
            <person name="Moffat K."/>
            <person name="Hill J."/>
            <person name="Bera J."/>
            <person name="Fadrosh D."/>
            <person name="Jin S."/>
            <person name="Johri S."/>
            <person name="Kim M."/>
            <person name="Overton L."/>
            <person name="Reardon M."/>
            <person name="Tsitrin T."/>
            <person name="Vuong H."/>
            <person name="Weaver B."/>
            <person name="Ciecko A."/>
            <person name="Tallon L."/>
            <person name="Jackson J."/>
            <person name="Pai G."/>
            <person name="Aken S.V."/>
            <person name="Utterback T."/>
            <person name="Reidmuller S."/>
            <person name="Feldblyum T."/>
            <person name="Hsiao J."/>
            <person name="Zismann V."/>
            <person name="Iobst S."/>
            <person name="de Vazeille A.R."/>
            <person name="Buell C.R."/>
            <person name="Ying K."/>
            <person name="Li Y."/>
            <person name="Lu T."/>
            <person name="Huang Y."/>
            <person name="Zhao Q."/>
            <person name="Feng Q."/>
            <person name="Zhang L."/>
            <person name="Zhu J."/>
            <person name="Weng Q."/>
            <person name="Mu J."/>
            <person name="Lu Y."/>
            <person name="Fan D."/>
            <person name="Liu Y."/>
            <person name="Guan J."/>
            <person name="Zhang Y."/>
            <person name="Yu S."/>
            <person name="Liu X."/>
            <person name="Zhang Y."/>
            <person name="Hong G."/>
            <person name="Han B."/>
            <person name="Choisne N."/>
            <person name="Demange N."/>
            <person name="Orjeda G."/>
            <person name="Samain S."/>
            <person name="Cattolico L."/>
            <person name="Pelletier E."/>
            <person name="Couloux A."/>
            <person name="Segurens B."/>
            <person name="Wincker P."/>
            <person name="D'Hont A."/>
            <person name="Scarpelli C."/>
            <person name="Weissenbach J."/>
            <person name="Salanoubat M."/>
            <person name="Quetier F."/>
            <person name="Yu Y."/>
            <person name="Kim H.R."/>
            <person name="Rambo T."/>
            <person name="Currie J."/>
            <person name="Collura K."/>
            <person name="Luo M."/>
            <person name="Yang T."/>
            <person name="Ammiraju J.S.S."/>
            <person name="Engler F."/>
            <person name="Soderlund C."/>
            <person name="Wing R.A."/>
            <person name="Palmer L.E."/>
            <person name="de la Bastide M."/>
            <person name="Spiegel L."/>
            <person name="Nascimento L."/>
            <person name="Zutavern T."/>
            <person name="O'Shaughnessy A."/>
            <person name="Dike S."/>
            <person name="Dedhia N."/>
            <person name="Preston R."/>
            <person name="Balija V."/>
            <person name="McCombie W.R."/>
            <person name="Chow T."/>
            <person name="Chen H."/>
            <person name="Chung M."/>
            <person name="Chen C."/>
            <person name="Shaw J."/>
            <person name="Wu H."/>
            <person name="Hsiao K."/>
            <person name="Chao Y."/>
            <person name="Chu M."/>
            <person name="Cheng C."/>
            <person name="Hour A."/>
            <person name="Lee P."/>
            <person name="Lin S."/>
            <person name="Lin Y."/>
            <person name="Liou J."/>
            <person name="Liu S."/>
            <person name="Hsing Y."/>
            <person name="Raghuvanshi S."/>
            <person name="Mohanty A."/>
            <person name="Bharti A.K."/>
            <person name="Gaur A."/>
            <person name="Gupta V."/>
            <person name="Kumar D."/>
            <person name="Ravi V."/>
            <person name="Vij S."/>
            <person name="Kapur A."/>
            <person name="Khurana P."/>
            <person name="Khurana P."/>
            <person name="Khurana J.P."/>
            <person name="Tyagi A.K."/>
            <person name="Gaikwad K."/>
            <person name="Singh A."/>
            <person name="Dalal V."/>
            <person name="Srivastava S."/>
            <person name="Dixit A."/>
            <person name="Pal A.K."/>
            <person name="Ghazi I.A."/>
            <person name="Yadav M."/>
            <person name="Pandit A."/>
            <person name="Bhargava A."/>
            <person name="Sureshbabu K."/>
            <person name="Batra K."/>
            <person name="Sharma T.R."/>
            <person name="Mohapatra T."/>
            <person name="Singh N.K."/>
            <person name="Messing J."/>
            <person name="Nelson A.B."/>
            <person name="Fuks G."/>
            <person name="Kavchok S."/>
            <person name="Keizer G."/>
            <person name="Linton E."/>
            <person name="Llaca V."/>
            <person name="Song R."/>
            <person name="Tanyolac B."/>
            <person name="Young S."/>
            <person name="Ho-Il K."/>
            <person name="Hahn J.H."/>
            <person name="Sangsakoo G."/>
            <person name="Vanavichit A."/>
            <person name="de Mattos Luiz.A.T."/>
            <person name="Zimmer P.D."/>
            <person name="Malone G."/>
            <person name="Dellagostin O."/>
            <person name="de Oliveira A.C."/>
            <person name="Bevan M."/>
            <person name="Bancroft I."/>
            <person name="Minx P."/>
            <person name="Cordum H."/>
            <person name="Wilson R."/>
            <person name="Cheng Z."/>
            <person name="Jin W."/>
            <person name="Jiang J."/>
            <person name="Leong S.A."/>
            <person name="Iwama H."/>
            <person name="Gojobori T."/>
            <person name="Itoh T."/>
            <person name="Niimura Y."/>
            <person name="Fujii Y."/>
            <person name="Habara T."/>
            <person name="Sakai H."/>
            <person name="Sato Y."/>
            <person name="Wilson G."/>
            <person name="Kumar K."/>
            <person name="McCouch S."/>
            <person name="Juretic N."/>
            <person name="Hoen D."/>
            <person name="Wright S."/>
            <person name="Bruskiewich R."/>
            <person name="Bureau T."/>
            <person name="Miyao A."/>
            <person name="Hirochika H."/>
            <person name="Nishikawa T."/>
            <person name="Kadowaki K."/>
            <person name="Sugiura M."/>
            <person name="Burr B."/>
            <person name="Sasaki T."/>
        </authorList>
    </citation>
    <scope>NUCLEOTIDE SEQUENCE [LARGE SCALE GENOMIC DNA]</scope>
    <source>
        <strain evidence="6">cv. Nipponbare</strain>
    </source>
</reference>
<keyword evidence="1" id="KW-0540">Nuclease</keyword>